<sequence>MESKYVCFAMHSLTYMVYSEMCKKKRCPLLSHGKSPKDSRGNIGTPDKYQDKHSHKFISVHESHYSGREKYYLDNSLNVKTMYALFKEQYPQSKYFRKNFTLSSGQPQIDTCCTGQEISVKIKNPRLNDVAKRFAVMEKMLHEKQAKVPHTHKIGKRNVAKSQLHRRYCN</sequence>
<dbReference type="Proteomes" id="UP001159363">
    <property type="component" value="Chromosome 16"/>
</dbReference>
<evidence type="ECO:0000313" key="2">
    <source>
        <dbReference type="Proteomes" id="UP001159363"/>
    </source>
</evidence>
<accession>A0ABQ9G0S9</accession>
<comment type="caution">
    <text evidence="1">The sequence shown here is derived from an EMBL/GenBank/DDBJ whole genome shotgun (WGS) entry which is preliminary data.</text>
</comment>
<protein>
    <submittedName>
        <fullName evidence="1">Uncharacterized protein</fullName>
    </submittedName>
</protein>
<proteinExistence type="predicted"/>
<keyword evidence="2" id="KW-1185">Reference proteome</keyword>
<evidence type="ECO:0000313" key="1">
    <source>
        <dbReference type="EMBL" id="KAJ8866095.1"/>
    </source>
</evidence>
<dbReference type="EMBL" id="JARBHB010000017">
    <property type="protein sequence ID" value="KAJ8866095.1"/>
    <property type="molecule type" value="Genomic_DNA"/>
</dbReference>
<gene>
    <name evidence="1" type="ORF">PR048_033619</name>
</gene>
<name>A0ABQ9G0S9_9NEOP</name>
<reference evidence="1 2" key="1">
    <citation type="submission" date="2023-02" db="EMBL/GenBank/DDBJ databases">
        <title>LHISI_Scaffold_Assembly.</title>
        <authorList>
            <person name="Stuart O.P."/>
            <person name="Cleave R."/>
            <person name="Magrath M.J.L."/>
            <person name="Mikheyev A.S."/>
        </authorList>
    </citation>
    <scope>NUCLEOTIDE SEQUENCE [LARGE SCALE GENOMIC DNA]</scope>
    <source>
        <strain evidence="1">Daus_M_001</strain>
        <tissue evidence="1">Leg muscle</tissue>
    </source>
</reference>
<organism evidence="1 2">
    <name type="scientific">Dryococelus australis</name>
    <dbReference type="NCBI Taxonomy" id="614101"/>
    <lineage>
        <taxon>Eukaryota</taxon>
        <taxon>Metazoa</taxon>
        <taxon>Ecdysozoa</taxon>
        <taxon>Arthropoda</taxon>
        <taxon>Hexapoda</taxon>
        <taxon>Insecta</taxon>
        <taxon>Pterygota</taxon>
        <taxon>Neoptera</taxon>
        <taxon>Polyneoptera</taxon>
        <taxon>Phasmatodea</taxon>
        <taxon>Verophasmatodea</taxon>
        <taxon>Anareolatae</taxon>
        <taxon>Phasmatidae</taxon>
        <taxon>Eurycanthinae</taxon>
        <taxon>Dryococelus</taxon>
    </lineage>
</organism>